<evidence type="ECO:0000256" key="1">
    <source>
        <dbReference type="SAM" id="Coils"/>
    </source>
</evidence>
<organism evidence="3">
    <name type="scientific">marine sediment metagenome</name>
    <dbReference type="NCBI Taxonomy" id="412755"/>
    <lineage>
        <taxon>unclassified sequences</taxon>
        <taxon>metagenomes</taxon>
        <taxon>ecological metagenomes</taxon>
    </lineage>
</organism>
<evidence type="ECO:0000313" key="3">
    <source>
        <dbReference type="EMBL" id="GAH12433.1"/>
    </source>
</evidence>
<protein>
    <recommendedName>
        <fullName evidence="2">Antitoxin SocA-like Panacea domain-containing protein</fullName>
    </recommendedName>
</protein>
<sequence>MNLNKAIQIVGYFLKKYNFKLNYTKLIKLLYLTDKEALRRWDTPVSYDNYCSMPNGPVLSGIYDLIMGKHENEIEQLRWDEVFQRDGYDLVSFREGEIRTDELSERETDLSDEIDARFHDWTYSNLIRFTHNKKLFPEWKDPGDSSFPLSLHDVLKSIGREEEEIKEILEEERIFESEAEYFSSCCK</sequence>
<gene>
    <name evidence="3" type="ORF">S01H4_56252</name>
</gene>
<dbReference type="EMBL" id="BART01032577">
    <property type="protein sequence ID" value="GAH12433.1"/>
    <property type="molecule type" value="Genomic_DNA"/>
</dbReference>
<proteinExistence type="predicted"/>
<reference evidence="3" key="1">
    <citation type="journal article" date="2014" name="Front. Microbiol.">
        <title>High frequency of phylogenetically diverse reductive dehalogenase-homologous genes in deep subseafloor sedimentary metagenomes.</title>
        <authorList>
            <person name="Kawai M."/>
            <person name="Futagami T."/>
            <person name="Toyoda A."/>
            <person name="Takaki Y."/>
            <person name="Nishi S."/>
            <person name="Hori S."/>
            <person name="Arai W."/>
            <person name="Tsubouchi T."/>
            <person name="Morono Y."/>
            <person name="Uchiyama I."/>
            <person name="Ito T."/>
            <person name="Fujiyama A."/>
            <person name="Inagaki F."/>
            <person name="Takami H."/>
        </authorList>
    </citation>
    <scope>NUCLEOTIDE SEQUENCE</scope>
    <source>
        <strain evidence="3">Expedition CK06-06</strain>
    </source>
</reference>
<dbReference type="Pfam" id="PF13274">
    <property type="entry name" value="SocA_Panacea"/>
    <property type="match status" value="1"/>
</dbReference>
<dbReference type="AlphaFoldDB" id="X1EUX6"/>
<accession>X1EUX6</accession>
<name>X1EUX6_9ZZZZ</name>
<keyword evidence="1" id="KW-0175">Coiled coil</keyword>
<evidence type="ECO:0000259" key="2">
    <source>
        <dbReference type="Pfam" id="PF13274"/>
    </source>
</evidence>
<comment type="caution">
    <text evidence="3">The sequence shown here is derived from an EMBL/GenBank/DDBJ whole genome shotgun (WGS) entry which is preliminary data.</text>
</comment>
<feature type="coiled-coil region" evidence="1">
    <location>
        <begin position="151"/>
        <end position="178"/>
    </location>
</feature>
<dbReference type="InterPro" id="IPR025272">
    <property type="entry name" value="SocA_Panacea"/>
</dbReference>
<feature type="domain" description="Antitoxin SocA-like Panacea" evidence="2">
    <location>
        <begin position="26"/>
        <end position="134"/>
    </location>
</feature>